<organism evidence="1 2">
    <name type="scientific">Vibrio scophthalmi</name>
    <dbReference type="NCBI Taxonomy" id="45658"/>
    <lineage>
        <taxon>Bacteria</taxon>
        <taxon>Pseudomonadati</taxon>
        <taxon>Pseudomonadota</taxon>
        <taxon>Gammaproteobacteria</taxon>
        <taxon>Vibrionales</taxon>
        <taxon>Vibrionaceae</taxon>
        <taxon>Vibrio</taxon>
    </lineage>
</organism>
<proteinExistence type="predicted"/>
<comment type="caution">
    <text evidence="1">The sequence shown here is derived from an EMBL/GenBank/DDBJ whole genome shotgun (WGS) entry which is preliminary data.</text>
</comment>
<gene>
    <name evidence="1" type="ORF">VSF3289_02018</name>
</gene>
<dbReference type="AlphaFoldDB" id="A0A1E3WPR2"/>
<evidence type="ECO:0000313" key="2">
    <source>
        <dbReference type="Proteomes" id="UP000095131"/>
    </source>
</evidence>
<protein>
    <submittedName>
        <fullName evidence="1">Uncharacterized protein</fullName>
    </submittedName>
</protein>
<accession>A0A1E3WPR2</accession>
<dbReference type="EMBL" id="MDCJ01000002">
    <property type="protein sequence ID" value="ODS11751.1"/>
    <property type="molecule type" value="Genomic_DNA"/>
</dbReference>
<evidence type="ECO:0000313" key="1">
    <source>
        <dbReference type="EMBL" id="ODS11751.1"/>
    </source>
</evidence>
<name>A0A1E3WPR2_9VIBR</name>
<reference evidence="1 2" key="1">
    <citation type="submission" date="2016-08" db="EMBL/GenBank/DDBJ databases">
        <title>Genome sequencing of Vibrio scophthalmi strain FP3289, an isolated from Paralichthys olivaceus.</title>
        <authorList>
            <person name="Han H.-J."/>
        </authorList>
    </citation>
    <scope>NUCLEOTIDE SEQUENCE [LARGE SCALE GENOMIC DNA]</scope>
    <source>
        <strain evidence="1 2">FP3289</strain>
    </source>
</reference>
<sequence length="38" mass="4183">MGGGICRLINRCDRRVSSHVVGEDQQASFYPAEQDLAC</sequence>
<dbReference type="Proteomes" id="UP000095131">
    <property type="component" value="Unassembled WGS sequence"/>
</dbReference>